<dbReference type="AlphaFoldDB" id="A0AA40FYZ3"/>
<dbReference type="EMBL" id="JAHYIQ010000011">
    <property type="protein sequence ID" value="KAK1127933.1"/>
    <property type="molecule type" value="Genomic_DNA"/>
</dbReference>
<keyword evidence="2" id="KW-1185">Reference proteome</keyword>
<organism evidence="1 2">
    <name type="scientific">Melipona bicolor</name>
    <dbReference type="NCBI Taxonomy" id="60889"/>
    <lineage>
        <taxon>Eukaryota</taxon>
        <taxon>Metazoa</taxon>
        <taxon>Ecdysozoa</taxon>
        <taxon>Arthropoda</taxon>
        <taxon>Hexapoda</taxon>
        <taxon>Insecta</taxon>
        <taxon>Pterygota</taxon>
        <taxon>Neoptera</taxon>
        <taxon>Endopterygota</taxon>
        <taxon>Hymenoptera</taxon>
        <taxon>Apocrita</taxon>
        <taxon>Aculeata</taxon>
        <taxon>Apoidea</taxon>
        <taxon>Anthophila</taxon>
        <taxon>Apidae</taxon>
        <taxon>Melipona</taxon>
    </lineage>
</organism>
<evidence type="ECO:0000313" key="2">
    <source>
        <dbReference type="Proteomes" id="UP001177670"/>
    </source>
</evidence>
<name>A0AA40FYZ3_9HYME</name>
<accession>A0AA40FYZ3</accession>
<reference evidence="1" key="1">
    <citation type="submission" date="2021-10" db="EMBL/GenBank/DDBJ databases">
        <title>Melipona bicolor Genome sequencing and assembly.</title>
        <authorList>
            <person name="Araujo N.S."/>
            <person name="Arias M.C."/>
        </authorList>
    </citation>
    <scope>NUCLEOTIDE SEQUENCE</scope>
    <source>
        <strain evidence="1">USP_2M_L1-L4_2017</strain>
        <tissue evidence="1">Whole body</tissue>
    </source>
</reference>
<sequence length="113" mass="13169">MEQNKTKVQCLNKLKVEDVWKEFNCPKYVTHPCPRTDKLPKEIFEFDERLKLDTNCILQKLDELISDPITSNSVIRICKLLYDYLSEVGGSGYVSFNEHNLAYTIHMSVLLPM</sequence>
<evidence type="ECO:0000313" key="1">
    <source>
        <dbReference type="EMBL" id="KAK1127933.1"/>
    </source>
</evidence>
<comment type="caution">
    <text evidence="1">The sequence shown here is derived from an EMBL/GenBank/DDBJ whole genome shotgun (WGS) entry which is preliminary data.</text>
</comment>
<gene>
    <name evidence="1" type="ORF">K0M31_003427</name>
</gene>
<protein>
    <submittedName>
        <fullName evidence="1">Uncharacterized protein</fullName>
    </submittedName>
</protein>
<proteinExistence type="predicted"/>
<dbReference type="Proteomes" id="UP001177670">
    <property type="component" value="Unassembled WGS sequence"/>
</dbReference>